<dbReference type="PROSITE" id="PS51635">
    <property type="entry name" value="PNPLA"/>
    <property type="match status" value="1"/>
</dbReference>
<dbReference type="InterPro" id="IPR016035">
    <property type="entry name" value="Acyl_Trfase/lysoPLipase"/>
</dbReference>
<evidence type="ECO:0000256" key="12">
    <source>
        <dbReference type="PROSITE-ProRule" id="PRU01161"/>
    </source>
</evidence>
<dbReference type="EMBL" id="AZST01000108">
    <property type="protein sequence ID" value="KEP52388.1"/>
    <property type="molecule type" value="Genomic_DNA"/>
</dbReference>
<gene>
    <name evidence="14" type="ORF">V565_045990</name>
</gene>
<feature type="domain" description="PNPLA" evidence="13">
    <location>
        <begin position="14"/>
        <end position="214"/>
    </location>
</feature>
<dbReference type="InterPro" id="IPR027417">
    <property type="entry name" value="P-loop_NTPase"/>
</dbReference>
<keyword evidence="3" id="KW-0963">Cytoplasm</keyword>
<dbReference type="GO" id="GO:0005874">
    <property type="term" value="C:microtubule"/>
    <property type="evidence" value="ECO:0007669"/>
    <property type="project" value="UniProtKB-KW"/>
</dbReference>
<feature type="repeat" description="TPR" evidence="11">
    <location>
        <begin position="947"/>
        <end position="980"/>
    </location>
</feature>
<evidence type="ECO:0000256" key="8">
    <source>
        <dbReference type="ARBA" id="ARBA00023098"/>
    </source>
</evidence>
<dbReference type="Pfam" id="PF13374">
    <property type="entry name" value="TPR_10"/>
    <property type="match status" value="2"/>
</dbReference>
<dbReference type="Gene3D" id="1.25.40.10">
    <property type="entry name" value="Tetratricopeptide repeat domain"/>
    <property type="match status" value="3"/>
</dbReference>
<dbReference type="OrthoDB" id="1658288at2759"/>
<protein>
    <submittedName>
        <fullName evidence="14">Kinesin light chain</fullName>
    </submittedName>
</protein>
<comment type="caution">
    <text evidence="12">Lacks conserved residue(s) required for the propagation of feature annotation.</text>
</comment>
<keyword evidence="6 11" id="KW-0802">TPR repeat</keyword>
<keyword evidence="9" id="KW-0505">Motor protein</keyword>
<dbReference type="GO" id="GO:0019894">
    <property type="term" value="F:kinesin binding"/>
    <property type="evidence" value="ECO:0007669"/>
    <property type="project" value="TreeGrafter"/>
</dbReference>
<name>A0A074S6A9_9AGAM</name>
<comment type="caution">
    <text evidence="14">The sequence shown here is derived from an EMBL/GenBank/DDBJ whole genome shotgun (WGS) entry which is preliminary data.</text>
</comment>
<dbReference type="STRING" id="1423351.A0A074S6A9"/>
<evidence type="ECO:0000259" key="13">
    <source>
        <dbReference type="PROSITE" id="PS51635"/>
    </source>
</evidence>
<dbReference type="AlphaFoldDB" id="A0A074S6A9"/>
<dbReference type="PRINTS" id="PR00381">
    <property type="entry name" value="KINESINLIGHT"/>
</dbReference>
<evidence type="ECO:0000256" key="3">
    <source>
        <dbReference type="ARBA" id="ARBA00022490"/>
    </source>
</evidence>
<keyword evidence="8" id="KW-0443">Lipid metabolism</keyword>
<keyword evidence="10" id="KW-0206">Cytoskeleton</keyword>
<dbReference type="GO" id="GO:0043531">
    <property type="term" value="F:ADP binding"/>
    <property type="evidence" value="ECO:0007669"/>
    <property type="project" value="InterPro"/>
</dbReference>
<comment type="subcellular location">
    <subcellularLocation>
        <location evidence="1">Cytoplasm</location>
        <location evidence="1">Cytoskeleton</location>
    </subcellularLocation>
</comment>
<sequence>MSKYDSPEQGLNILCIDGGGARGLSALVLVEELMNRIQPLKKLDSSPHPYQCFDMIAGTGTGAVQACMLGRLRMPVLSAIESYASLAKDVFSEKKRYGSGSFKATRLKESLRKIIRHATGGPDEPMLEPQHTLGQCKTLVFAMSKHNMRAAIPTAFRSYPVAANPSPDCLIWQVLCATMAHPDLFKSFDIGHPPLNRSFVDAGVGCNNPLAHVLAEVKTLYPDRYVSSITSIGTGHTRTIQIPNTSLLRHLLPIPAIVAMKAIATDTERVAEEMARRFNSTNGVYFRLNVDQGMQDVGMDGWEQLSEVLEHTSAYMKPVDVSQRISKVAEAIHSKRLSVPTAQIDGEIVVQPATTNTIMPHTFRRCPAPSPIFTGCEHKINKVELCIAQAGSTMERKVCIVHGLGGAGKTQIALKVVERTYDRWKEVIFIDANTRESIESALKDFVVAKQVGDTYKAGLQWLESSREAWLLILDNVDDPSVPIRDYIPRGNHGSVIITTRLSGMLSLAQGAHSDCSVSSMDPDDALALLLKAAHKQYQELSAEEVVEAHVLLQELGHFALAVVHAGSFIAHSYHMSIAEYRSLLMRQKRRALEAYSKSPQAVKVDNYGHTVYTAWLMCYERLSPRAQELLWLIASLNHTGVPIELFRRAAEGIILYKPQFSTTPSEDSALKQLQNFLCEFLGSSLSWDEMLFTETINEISSHSLLEYDTISQAYRIHVLVQSWVHTVAAHDEGLAAECARTLLSVSIPNNESLESILYRISIGLHVGEVLSKASGIVSPNHAGPLFRVLRDRGQWAQAELLNTRIQEIMKQTLGHDHPDTVKSMNNLALTYSELGRHEEARALYSQVLNIWKQVLGNHHPDTLTSMNNLANTYSELGQYQDASVLHSQVLDVRKQVLGIDHHDTLGSMSNLAVTYSDLGQYEDARALHSQVLDVRKQVLGNNHPNTLRSMNNLANAYFRLGQYEDARHLYSQVLDMQKQVLGSDHPYTLVNMSNLANTYFRMCLFEDARVLHSLALDVRKQVLGIDHPDTLGSMNDLASTYSELSQYEDARALHSQVLDARKQVLGNNHPDTLGSMNNLALSYSKLGLFEDASALHSQVLDARKQVLCNHHPDIWASMNNLANTYSALGRNEDARALYSQVLDARRQVLGNDHPDTLRSTLLVSYTRLLYRSLGRMYHQIPTSLHLKLKRLKATK</sequence>
<dbReference type="InterPro" id="IPR011990">
    <property type="entry name" value="TPR-like_helical_dom_sf"/>
</dbReference>
<evidence type="ECO:0000256" key="1">
    <source>
        <dbReference type="ARBA" id="ARBA00004245"/>
    </source>
</evidence>
<feature type="short sequence motif" description="GXGXXG" evidence="12">
    <location>
        <begin position="18"/>
        <end position="23"/>
    </location>
</feature>
<evidence type="ECO:0000256" key="6">
    <source>
        <dbReference type="ARBA" id="ARBA00022803"/>
    </source>
</evidence>
<dbReference type="GO" id="GO:0046486">
    <property type="term" value="P:glycerolipid metabolic process"/>
    <property type="evidence" value="ECO:0007669"/>
    <property type="project" value="UniProtKB-ARBA"/>
</dbReference>
<evidence type="ECO:0000256" key="11">
    <source>
        <dbReference type="PROSITE-ProRule" id="PRU00339"/>
    </source>
</evidence>
<evidence type="ECO:0000256" key="7">
    <source>
        <dbReference type="ARBA" id="ARBA00023054"/>
    </source>
</evidence>
<keyword evidence="15" id="KW-1185">Reference proteome</keyword>
<dbReference type="HOGENOM" id="CLU_000288_125_6_1"/>
<dbReference type="Pfam" id="PF13424">
    <property type="entry name" value="TPR_12"/>
    <property type="match status" value="3"/>
</dbReference>
<dbReference type="InterPro" id="IPR019734">
    <property type="entry name" value="TPR_rpt"/>
</dbReference>
<evidence type="ECO:0000256" key="10">
    <source>
        <dbReference type="ARBA" id="ARBA00023212"/>
    </source>
</evidence>
<dbReference type="Pfam" id="PF00931">
    <property type="entry name" value="NB-ARC"/>
    <property type="match status" value="1"/>
</dbReference>
<evidence type="ECO:0000313" key="14">
    <source>
        <dbReference type="EMBL" id="KEP52388.1"/>
    </source>
</evidence>
<keyword evidence="5" id="KW-0677">Repeat</keyword>
<dbReference type="SUPFAM" id="SSF52540">
    <property type="entry name" value="P-loop containing nucleoside triphosphate hydrolases"/>
    <property type="match status" value="1"/>
</dbReference>
<evidence type="ECO:0000256" key="9">
    <source>
        <dbReference type="ARBA" id="ARBA00023175"/>
    </source>
</evidence>
<dbReference type="InterPro" id="IPR002182">
    <property type="entry name" value="NB-ARC"/>
</dbReference>
<dbReference type="SUPFAM" id="SSF48452">
    <property type="entry name" value="TPR-like"/>
    <property type="match status" value="2"/>
</dbReference>
<dbReference type="SUPFAM" id="SSF52151">
    <property type="entry name" value="FabD/lysophospholipase-like"/>
    <property type="match status" value="1"/>
</dbReference>
<dbReference type="GO" id="GO:0005871">
    <property type="term" value="C:kinesin complex"/>
    <property type="evidence" value="ECO:0007669"/>
    <property type="project" value="InterPro"/>
</dbReference>
<dbReference type="SMART" id="SM00028">
    <property type="entry name" value="TPR"/>
    <property type="match status" value="8"/>
</dbReference>
<organism evidence="14 15">
    <name type="scientific">Rhizoctonia solani 123E</name>
    <dbReference type="NCBI Taxonomy" id="1423351"/>
    <lineage>
        <taxon>Eukaryota</taxon>
        <taxon>Fungi</taxon>
        <taxon>Dikarya</taxon>
        <taxon>Basidiomycota</taxon>
        <taxon>Agaricomycotina</taxon>
        <taxon>Agaricomycetes</taxon>
        <taxon>Cantharellales</taxon>
        <taxon>Ceratobasidiaceae</taxon>
        <taxon>Rhizoctonia</taxon>
    </lineage>
</organism>
<dbReference type="GO" id="GO:0007018">
    <property type="term" value="P:microtubule-based movement"/>
    <property type="evidence" value="ECO:0007669"/>
    <property type="project" value="TreeGrafter"/>
</dbReference>
<dbReference type="PROSITE" id="PS50005">
    <property type="entry name" value="TPR"/>
    <property type="match status" value="1"/>
</dbReference>
<comment type="similarity">
    <text evidence="2">Belongs to the kinesin light chain family.</text>
</comment>
<evidence type="ECO:0000256" key="2">
    <source>
        <dbReference type="ARBA" id="ARBA00009622"/>
    </source>
</evidence>
<keyword evidence="7" id="KW-0175">Coiled coil</keyword>
<dbReference type="InterPro" id="IPR002641">
    <property type="entry name" value="PNPLA_dom"/>
</dbReference>
<dbReference type="PANTHER" id="PTHR45783:SF3">
    <property type="entry name" value="KINESIN LIGHT CHAIN"/>
    <property type="match status" value="1"/>
</dbReference>
<dbReference type="GO" id="GO:0005737">
    <property type="term" value="C:cytoplasm"/>
    <property type="evidence" value="ECO:0007669"/>
    <property type="project" value="TreeGrafter"/>
</dbReference>
<evidence type="ECO:0000256" key="4">
    <source>
        <dbReference type="ARBA" id="ARBA00022701"/>
    </source>
</evidence>
<reference evidence="14 15" key="1">
    <citation type="submission" date="2013-12" db="EMBL/GenBank/DDBJ databases">
        <authorList>
            <person name="Cubeta M."/>
            <person name="Pakala S."/>
            <person name="Fedorova N."/>
            <person name="Thomas E."/>
            <person name="Dean R."/>
            <person name="Jabaji S."/>
            <person name="Neate S."/>
            <person name="Toda T."/>
            <person name="Tavantzis S."/>
            <person name="Vilgalys R."/>
            <person name="Bharathan N."/>
            <person name="Pakala S."/>
            <person name="Losada L.S."/>
            <person name="Zafar N."/>
            <person name="Nierman W."/>
        </authorList>
    </citation>
    <scope>NUCLEOTIDE SEQUENCE [LARGE SCALE GENOMIC DNA]</scope>
    <source>
        <strain evidence="14 15">123E</strain>
    </source>
</reference>
<dbReference type="InterPro" id="IPR002151">
    <property type="entry name" value="Kinesin_light"/>
</dbReference>
<dbReference type="Proteomes" id="UP000027456">
    <property type="component" value="Unassembled WGS sequence"/>
</dbReference>
<proteinExistence type="inferred from homology"/>
<keyword evidence="4" id="KW-0493">Microtubule</keyword>
<evidence type="ECO:0000313" key="15">
    <source>
        <dbReference type="Proteomes" id="UP000027456"/>
    </source>
</evidence>
<dbReference type="Pfam" id="PF01734">
    <property type="entry name" value="Patatin"/>
    <property type="match status" value="1"/>
</dbReference>
<dbReference type="Gene3D" id="3.40.50.300">
    <property type="entry name" value="P-loop containing nucleotide triphosphate hydrolases"/>
    <property type="match status" value="1"/>
</dbReference>
<dbReference type="PANTHER" id="PTHR45783">
    <property type="entry name" value="KINESIN LIGHT CHAIN"/>
    <property type="match status" value="1"/>
</dbReference>
<evidence type="ECO:0000256" key="5">
    <source>
        <dbReference type="ARBA" id="ARBA00022737"/>
    </source>
</evidence>
<accession>A0A074S6A9</accession>
<dbReference type="Gene3D" id="3.40.1090.10">
    <property type="entry name" value="Cytosolic phospholipase A2 catalytic domain"/>
    <property type="match status" value="1"/>
</dbReference>